<keyword evidence="6" id="KW-1185">Reference proteome</keyword>
<comment type="subcellular location">
    <subcellularLocation>
        <location evidence="1">Golgi apparatus membrane</location>
        <topology evidence="1">Peripheral membrane protein</topology>
        <orientation evidence="1">Cytoplasmic side</orientation>
    </subcellularLocation>
</comment>
<name>A0ABN2H5H2_9ACTN</name>
<evidence type="ECO:0000256" key="1">
    <source>
        <dbReference type="ARBA" id="ARBA00004255"/>
    </source>
</evidence>
<comment type="caution">
    <text evidence="5">The sequence shown here is derived from an EMBL/GenBank/DDBJ whole genome shotgun (WGS) entry which is preliminary data.</text>
</comment>
<proteinExistence type="predicted"/>
<dbReference type="InterPro" id="IPR038261">
    <property type="entry name" value="GPP34-like_sf"/>
</dbReference>
<evidence type="ECO:0000256" key="4">
    <source>
        <dbReference type="ARBA" id="ARBA00023136"/>
    </source>
</evidence>
<evidence type="ECO:0008006" key="7">
    <source>
        <dbReference type="Google" id="ProtNLM"/>
    </source>
</evidence>
<dbReference type="RefSeq" id="WP_163572829.1">
    <property type="nucleotide sequence ID" value="NZ_BAAANY010000010.1"/>
</dbReference>
<dbReference type="Proteomes" id="UP001500618">
    <property type="component" value="Unassembled WGS sequence"/>
</dbReference>
<protein>
    <recommendedName>
        <fullName evidence="7">GPP34 family phosphoprotein</fullName>
    </recommendedName>
</protein>
<evidence type="ECO:0000313" key="5">
    <source>
        <dbReference type="EMBL" id="GAA1681700.1"/>
    </source>
</evidence>
<evidence type="ECO:0000313" key="6">
    <source>
        <dbReference type="Proteomes" id="UP001500618"/>
    </source>
</evidence>
<organism evidence="5 6">
    <name type="scientific">Fodinicola feengrottensis</name>
    <dbReference type="NCBI Taxonomy" id="435914"/>
    <lineage>
        <taxon>Bacteria</taxon>
        <taxon>Bacillati</taxon>
        <taxon>Actinomycetota</taxon>
        <taxon>Actinomycetes</taxon>
        <taxon>Mycobacteriales</taxon>
        <taxon>Fodinicola</taxon>
    </lineage>
</organism>
<sequence>MTLRRDQRLWAEHLRVGDDLWFIAHEDRTGRPRVSQVALDCGMAGALLGELVLSRNIQVREGRIHVLTGKLPDDQTTLEILENILAEPHHDLRTWLSYLSQTAAAVVTERLVRAGMLEPQETRRFFKTVIVHRPSDQEGAFWRSGRLEAALAGSRGQTTWGEIYLGGLLEAIGLLQVDLWDDAAAIAAFVAGVIAKADPSLREITTTVHSLIGEAVLKIRH</sequence>
<reference evidence="5 6" key="1">
    <citation type="journal article" date="2019" name="Int. J. Syst. Evol. Microbiol.">
        <title>The Global Catalogue of Microorganisms (GCM) 10K type strain sequencing project: providing services to taxonomists for standard genome sequencing and annotation.</title>
        <authorList>
            <consortium name="The Broad Institute Genomics Platform"/>
            <consortium name="The Broad Institute Genome Sequencing Center for Infectious Disease"/>
            <person name="Wu L."/>
            <person name="Ma J."/>
        </authorList>
    </citation>
    <scope>NUCLEOTIDE SEQUENCE [LARGE SCALE GENOMIC DNA]</scope>
    <source>
        <strain evidence="5 6">JCM 14718</strain>
    </source>
</reference>
<gene>
    <name evidence="5" type="ORF">GCM10009765_33560</name>
</gene>
<evidence type="ECO:0000256" key="3">
    <source>
        <dbReference type="ARBA" id="ARBA00023121"/>
    </source>
</evidence>
<dbReference type="Gene3D" id="1.10.3630.10">
    <property type="entry name" value="yeast vps74-n-term truncation variant domain like"/>
    <property type="match status" value="1"/>
</dbReference>
<keyword evidence="3" id="KW-0446">Lipid-binding</keyword>
<dbReference type="Pfam" id="PF05719">
    <property type="entry name" value="GPP34"/>
    <property type="match status" value="1"/>
</dbReference>
<keyword evidence="2" id="KW-0333">Golgi apparatus</keyword>
<accession>A0ABN2H5H2</accession>
<dbReference type="InterPro" id="IPR008628">
    <property type="entry name" value="GPP34-like"/>
</dbReference>
<evidence type="ECO:0000256" key="2">
    <source>
        <dbReference type="ARBA" id="ARBA00023034"/>
    </source>
</evidence>
<keyword evidence="4" id="KW-0472">Membrane</keyword>
<dbReference type="EMBL" id="BAAANY010000010">
    <property type="protein sequence ID" value="GAA1681700.1"/>
    <property type="molecule type" value="Genomic_DNA"/>
</dbReference>